<comment type="caution">
    <text evidence="1">The sequence shown here is derived from an EMBL/GenBank/DDBJ whole genome shotgun (WGS) entry which is preliminary data.</text>
</comment>
<name>A0A9Q1CML3_HOLLE</name>
<protein>
    <submittedName>
        <fullName evidence="1">Uncharacterized protein</fullName>
    </submittedName>
</protein>
<gene>
    <name evidence="1" type="ORF">HOLleu_00222</name>
</gene>
<dbReference type="PANTHER" id="PTHR47018">
    <property type="entry name" value="CXC DOMAIN-CONTAINING PROTEIN-RELATED"/>
    <property type="match status" value="1"/>
</dbReference>
<reference evidence="1" key="1">
    <citation type="submission" date="2021-10" db="EMBL/GenBank/DDBJ databases">
        <title>Tropical sea cucumber genome reveals ecological adaptation and Cuvierian tubules defense mechanism.</title>
        <authorList>
            <person name="Chen T."/>
        </authorList>
    </citation>
    <scope>NUCLEOTIDE SEQUENCE</scope>
    <source>
        <strain evidence="1">Nanhai2018</strain>
        <tissue evidence="1">Muscle</tissue>
    </source>
</reference>
<sequence>MSKANATFAFWTSYINMVEDVLLLTRATRTGNWELHMSTIRRILPWMFAYDRSKYSLYLSAYYMEMRDLATTHPSVHETLVNGNFAVNDKRNMDFHK</sequence>
<organism evidence="1 2">
    <name type="scientific">Holothuria leucospilota</name>
    <name type="common">Black long sea cucumber</name>
    <name type="synonym">Mertensiothuria leucospilota</name>
    <dbReference type="NCBI Taxonomy" id="206669"/>
    <lineage>
        <taxon>Eukaryota</taxon>
        <taxon>Metazoa</taxon>
        <taxon>Echinodermata</taxon>
        <taxon>Eleutherozoa</taxon>
        <taxon>Echinozoa</taxon>
        <taxon>Holothuroidea</taxon>
        <taxon>Aspidochirotacea</taxon>
        <taxon>Aspidochirotida</taxon>
        <taxon>Holothuriidae</taxon>
        <taxon>Holothuria</taxon>
    </lineage>
</organism>
<proteinExistence type="predicted"/>
<accession>A0A9Q1CML3</accession>
<dbReference type="OrthoDB" id="6770940at2759"/>
<evidence type="ECO:0000313" key="1">
    <source>
        <dbReference type="EMBL" id="KAJ8048056.1"/>
    </source>
</evidence>
<dbReference type="EMBL" id="JAIZAY010000001">
    <property type="protein sequence ID" value="KAJ8048056.1"/>
    <property type="molecule type" value="Genomic_DNA"/>
</dbReference>
<dbReference type="PANTHER" id="PTHR47018:SF3">
    <property type="entry name" value="MYCBP-ASSOCIATED PROTEIN"/>
    <property type="match status" value="1"/>
</dbReference>
<keyword evidence="2" id="KW-1185">Reference proteome</keyword>
<dbReference type="AlphaFoldDB" id="A0A9Q1CML3"/>
<evidence type="ECO:0000313" key="2">
    <source>
        <dbReference type="Proteomes" id="UP001152320"/>
    </source>
</evidence>
<dbReference type="Proteomes" id="UP001152320">
    <property type="component" value="Chromosome 1"/>
</dbReference>